<feature type="signal peptide" evidence="2">
    <location>
        <begin position="1"/>
        <end position="29"/>
    </location>
</feature>
<sequence>MLKSSLPIKLATIALTSVLGLIPLNSAKAGIFDEVEVDQENFIAVAQPFGEEDRLNLIVVEQIPGMNTCWSEFGSNPINVDLLLINFDFSGHCRRATDANGYSIRYEGEDLGLDYILSLVRRQGQLHLVGINIRENKRINVGTVGEYNDQAMKINLNPGWKFTRRTYQGNPLGHVYFSYTAPQEEIMEQNNNMNEPDEMNQTPTEGQIRDIIAPTQDNQSMSNPTTQPQAQINSRHRYSMQSRFSR</sequence>
<evidence type="ECO:0000313" key="4">
    <source>
        <dbReference type="Proteomes" id="UP000654604"/>
    </source>
</evidence>
<dbReference type="Proteomes" id="UP000654604">
    <property type="component" value="Unassembled WGS sequence"/>
</dbReference>
<comment type="caution">
    <text evidence="3">The sequence shown here is derived from an EMBL/GenBank/DDBJ whole genome shotgun (WGS) entry which is preliminary data.</text>
</comment>
<dbReference type="InterPro" id="IPR022222">
    <property type="entry name" value="DUF3747"/>
</dbReference>
<evidence type="ECO:0000313" key="3">
    <source>
        <dbReference type="EMBL" id="MBE9223801.1"/>
    </source>
</evidence>
<keyword evidence="4" id="KW-1185">Reference proteome</keyword>
<keyword evidence="2" id="KW-0732">Signal</keyword>
<dbReference type="RefSeq" id="WP_193802018.1">
    <property type="nucleotide sequence ID" value="NZ_JADEWC010000050.1"/>
</dbReference>
<feature type="chain" id="PRO_5046344915" evidence="2">
    <location>
        <begin position="30"/>
        <end position="246"/>
    </location>
</feature>
<gene>
    <name evidence="3" type="ORF">IQ215_13950</name>
</gene>
<name>A0ABR9V8E9_9CHRO</name>
<reference evidence="3 4" key="1">
    <citation type="submission" date="2020-10" db="EMBL/GenBank/DDBJ databases">
        <authorList>
            <person name="Castelo-Branco R."/>
            <person name="Eusebio N."/>
            <person name="Adriana R."/>
            <person name="Vieira A."/>
            <person name="Brugerolle De Fraissinette N."/>
            <person name="Rezende De Castro R."/>
            <person name="Schneider M.P."/>
            <person name="Vasconcelos V."/>
            <person name="Leao P.N."/>
        </authorList>
    </citation>
    <scope>NUCLEOTIDE SEQUENCE [LARGE SCALE GENOMIC DNA]</scope>
    <source>
        <strain evidence="3 4">LEGE 03274</strain>
    </source>
</reference>
<protein>
    <submittedName>
        <fullName evidence="3">DUF3747 domain-containing protein</fullName>
    </submittedName>
</protein>
<feature type="compositionally biased region" description="Polar residues" evidence="1">
    <location>
        <begin position="215"/>
        <end position="246"/>
    </location>
</feature>
<dbReference type="EMBL" id="JADEWC010000050">
    <property type="protein sequence ID" value="MBE9223801.1"/>
    <property type="molecule type" value="Genomic_DNA"/>
</dbReference>
<dbReference type="Pfam" id="PF12565">
    <property type="entry name" value="DUF3747"/>
    <property type="match status" value="1"/>
</dbReference>
<organism evidence="3 4">
    <name type="scientific">Cyanobacterium stanieri LEGE 03274</name>
    <dbReference type="NCBI Taxonomy" id="1828756"/>
    <lineage>
        <taxon>Bacteria</taxon>
        <taxon>Bacillati</taxon>
        <taxon>Cyanobacteriota</taxon>
        <taxon>Cyanophyceae</taxon>
        <taxon>Oscillatoriophycideae</taxon>
        <taxon>Chroococcales</taxon>
        <taxon>Geminocystaceae</taxon>
        <taxon>Cyanobacterium</taxon>
    </lineage>
</organism>
<evidence type="ECO:0000256" key="2">
    <source>
        <dbReference type="SAM" id="SignalP"/>
    </source>
</evidence>
<accession>A0ABR9V8E9</accession>
<evidence type="ECO:0000256" key="1">
    <source>
        <dbReference type="SAM" id="MobiDB-lite"/>
    </source>
</evidence>
<proteinExistence type="predicted"/>
<feature type="region of interest" description="Disordered" evidence="1">
    <location>
        <begin position="213"/>
        <end position="246"/>
    </location>
</feature>